<organism evidence="3 4">
    <name type="scientific">Enterococcus ureasiticus</name>
    <dbReference type="NCBI Taxonomy" id="903984"/>
    <lineage>
        <taxon>Bacteria</taxon>
        <taxon>Bacillati</taxon>
        <taxon>Bacillota</taxon>
        <taxon>Bacilli</taxon>
        <taxon>Lactobacillales</taxon>
        <taxon>Enterococcaceae</taxon>
        <taxon>Enterococcus</taxon>
    </lineage>
</organism>
<name>A0A1E5GC70_9ENTE</name>
<dbReference type="AlphaFoldDB" id="A0A1E5GC70"/>
<dbReference type="InterPro" id="IPR018247">
    <property type="entry name" value="EF_Hand_1_Ca_BS"/>
</dbReference>
<dbReference type="InterPro" id="IPR005046">
    <property type="entry name" value="DUF285"/>
</dbReference>
<evidence type="ECO:0000256" key="1">
    <source>
        <dbReference type="SAM" id="SignalP"/>
    </source>
</evidence>
<evidence type="ECO:0000259" key="2">
    <source>
        <dbReference type="PROSITE" id="PS50222"/>
    </source>
</evidence>
<dbReference type="STRING" id="903984.BCR21_13180"/>
<dbReference type="Gene3D" id="3.80.10.10">
    <property type="entry name" value="Ribonuclease Inhibitor"/>
    <property type="match status" value="2"/>
</dbReference>
<keyword evidence="4" id="KW-1185">Reference proteome</keyword>
<dbReference type="Pfam" id="PF05547">
    <property type="entry name" value="Peptidase_M6"/>
    <property type="match status" value="1"/>
</dbReference>
<dbReference type="NCBIfam" id="TIGR02167">
    <property type="entry name" value="Liste_lipo_26"/>
    <property type="match status" value="4"/>
</dbReference>
<dbReference type="PANTHER" id="PTHR41775">
    <property type="entry name" value="SECRETED PROTEIN-RELATED"/>
    <property type="match status" value="1"/>
</dbReference>
<dbReference type="PROSITE" id="PS50222">
    <property type="entry name" value="EF_HAND_2"/>
    <property type="match status" value="1"/>
</dbReference>
<dbReference type="Pfam" id="PF03382">
    <property type="entry name" value="DUF285"/>
    <property type="match status" value="2"/>
</dbReference>
<dbReference type="InterPro" id="IPR008757">
    <property type="entry name" value="Peptidase_M6-like_domain"/>
</dbReference>
<reference evidence="4" key="1">
    <citation type="submission" date="2016-09" db="EMBL/GenBank/DDBJ databases">
        <authorList>
            <person name="Gulvik C.A."/>
        </authorList>
    </citation>
    <scope>NUCLEOTIDE SEQUENCE [LARGE SCALE GENOMIC DNA]</scope>
    <source>
        <strain evidence="4">DSM 23328</strain>
    </source>
</reference>
<dbReference type="NCBIfam" id="TIGR03296">
    <property type="entry name" value="M6dom_TIGR03296"/>
    <property type="match status" value="1"/>
</dbReference>
<dbReference type="InterPro" id="IPR002048">
    <property type="entry name" value="EF_hand_dom"/>
</dbReference>
<dbReference type="SUPFAM" id="SSF55486">
    <property type="entry name" value="Metalloproteases ('zincins'), catalytic domain"/>
    <property type="match status" value="1"/>
</dbReference>
<dbReference type="RefSeq" id="WP_069646988.1">
    <property type="nucleotide sequence ID" value="NZ_MIJZ01000015.1"/>
</dbReference>
<dbReference type="InterPro" id="IPR032675">
    <property type="entry name" value="LRR_dom_sf"/>
</dbReference>
<dbReference type="PANTHER" id="PTHR41775:SF1">
    <property type="entry name" value="PEPTIDASE M6-LIKE DOMAIN-CONTAINING PROTEIN"/>
    <property type="match status" value="1"/>
</dbReference>
<dbReference type="EMBL" id="MIJZ01000015">
    <property type="protein sequence ID" value="OEG10298.1"/>
    <property type="molecule type" value="Genomic_DNA"/>
</dbReference>
<feature type="domain" description="EF-hand" evidence="2">
    <location>
        <begin position="251"/>
        <end position="275"/>
    </location>
</feature>
<dbReference type="GO" id="GO:0006508">
    <property type="term" value="P:proteolysis"/>
    <property type="evidence" value="ECO:0007669"/>
    <property type="project" value="InterPro"/>
</dbReference>
<keyword evidence="1" id="KW-0732">Signal</keyword>
<protein>
    <recommendedName>
        <fullName evidence="2">EF-hand domain-containing protein</fullName>
    </recommendedName>
</protein>
<dbReference type="InterPro" id="IPR011889">
    <property type="entry name" value="Liste_lipo_26"/>
</dbReference>
<accession>A0A1E5GC70</accession>
<proteinExistence type="predicted"/>
<gene>
    <name evidence="3" type="ORF">BCR21_13180</name>
</gene>
<sequence>MNKKKMLCIISSLFLGGLFCFGGGSGVHAAPADPNMGKIPFEQPDGKTFEGELKGDEYLNYVVVDKTSDIVVQGKDNYWYYAQKGRARTGIQASGKKYLIDEKPADTLSEKEAATVKVPVPKQSRQASTENYKLNRDQNLLVVLVEYNNQKFNTSAYPWGMREESSVEQWQQKIFGEGSEDKSVKNYYKEATQDRINLVPAQTSQFTSAPGVIKVSLDEDHPNSDGTQRMPETSYMRRALQKAEEHIELSAYDKNKDGKLEINELHVMFIVAGFEMSRGSKQNGIWAHKRHDHLATKNDLYFLNGYFAVGEKMLANTLDDDGIKTKDIPSSIGVIAHEMGHDLGLPDLYGPETSTGGYGLGYHSVMATGSWGGVMTGFPEKPERDMGALPTHFDAYSKMKLGFPVETIENGQEVLAKDISSGEFKLYKLPIYKDGKKSEDEYYLIENRQMFGFDVGRRHHNNSTGISIYHINEKYSDNVNISNYGDQLVTLKEADQSIHGYPLLSKGSGDSSKSYFKKETNLSEFNRESLPTSQTKDGKSPNLAVFVEESKDNAIKIIFKDSLLIKGVFGTAPWTWDTGTKTLTFKGGTFANGAHLFNLENGLNGEKIEKIVFTEKIKLSPNASALFSSLRNLKTIENANKLDTSEVTDMSKLFSFNDSLEEVDLNGWDTSKVTTMASMFYLTYSLKSVRINQWNTSNVTKMNAMFLGHKSSLRALDLSNWDTSKVEYMTQMFPSNLSSLTLGENFRFQKGASLRSATWVNKESDVVYNSVDEFMTYDGSIPGTYEIGDSTIPWTWDTETKTLTFKGGTFANGAHLFNLENGLNGEKIEKIVFTEKIKLSPNASALFSSLRNLKTIENANKLDTSEVTDMSKLFSFNDSLEEVDLNGWDTSKVTTMASMFYLTYSLKSVRINQWNTSNVTKMNAMFLGHKSSLRALDLSNWDTSKVEYMTQMFPSNLSSLTLGENFRFQKGASLRSATWVNKESDVVYNSVDEFMMYDGSIPGTYEIQ</sequence>
<dbReference type="GO" id="GO:0005509">
    <property type="term" value="F:calcium ion binding"/>
    <property type="evidence" value="ECO:0007669"/>
    <property type="project" value="InterPro"/>
</dbReference>
<feature type="signal peptide" evidence="1">
    <location>
        <begin position="1"/>
        <end position="29"/>
    </location>
</feature>
<dbReference type="SUPFAM" id="SSF52047">
    <property type="entry name" value="RNI-like"/>
    <property type="match status" value="1"/>
</dbReference>
<dbReference type="Proteomes" id="UP000094068">
    <property type="component" value="Unassembled WGS sequence"/>
</dbReference>
<dbReference type="GO" id="GO:0008233">
    <property type="term" value="F:peptidase activity"/>
    <property type="evidence" value="ECO:0007669"/>
    <property type="project" value="InterPro"/>
</dbReference>
<dbReference type="OrthoDB" id="275270at2"/>
<dbReference type="PROSITE" id="PS00018">
    <property type="entry name" value="EF_HAND_1"/>
    <property type="match status" value="1"/>
</dbReference>
<comment type="caution">
    <text evidence="3">The sequence shown here is derived from an EMBL/GenBank/DDBJ whole genome shotgun (WGS) entry which is preliminary data.</text>
</comment>
<evidence type="ECO:0000313" key="4">
    <source>
        <dbReference type="Proteomes" id="UP000094068"/>
    </source>
</evidence>
<evidence type="ECO:0000313" key="3">
    <source>
        <dbReference type="EMBL" id="OEG10298.1"/>
    </source>
</evidence>
<feature type="chain" id="PRO_5009177370" description="EF-hand domain-containing protein" evidence="1">
    <location>
        <begin position="30"/>
        <end position="1008"/>
    </location>
</feature>